<reference evidence="2 3" key="1">
    <citation type="submission" date="2017-10" db="EMBL/GenBank/DDBJ databases">
        <title>Comparative genomics between pathogenic Norcardia.</title>
        <authorList>
            <person name="Zeng L."/>
        </authorList>
    </citation>
    <scope>NUCLEOTIDE SEQUENCE [LARGE SCALE GENOMIC DNA]</scope>
    <source>
        <strain evidence="2 3">NC_YFY_NT001</strain>
    </source>
</reference>
<evidence type="ECO:0000313" key="3">
    <source>
        <dbReference type="Proteomes" id="UP000221961"/>
    </source>
</evidence>
<evidence type="ECO:0000313" key="2">
    <source>
        <dbReference type="EMBL" id="ATL68992.1"/>
    </source>
</evidence>
<accession>A0A291RPD0</accession>
<dbReference type="PROSITE" id="PS50943">
    <property type="entry name" value="HTH_CROC1"/>
    <property type="match status" value="1"/>
</dbReference>
<dbReference type="InterPro" id="IPR043917">
    <property type="entry name" value="DUF5753"/>
</dbReference>
<name>A0A291RPD0_9NOCA</name>
<gene>
    <name evidence="2" type="ORF">CRH09_25250</name>
</gene>
<keyword evidence="2" id="KW-0238">DNA-binding</keyword>
<dbReference type="Pfam" id="PF13560">
    <property type="entry name" value="HTH_31"/>
    <property type="match status" value="1"/>
</dbReference>
<dbReference type="InterPro" id="IPR001387">
    <property type="entry name" value="Cro/C1-type_HTH"/>
</dbReference>
<dbReference type="KEGG" id="ntp:CRH09_25250"/>
<organism evidence="2 3">
    <name type="scientific">Nocardia terpenica</name>
    <dbReference type="NCBI Taxonomy" id="455432"/>
    <lineage>
        <taxon>Bacteria</taxon>
        <taxon>Bacillati</taxon>
        <taxon>Actinomycetota</taxon>
        <taxon>Actinomycetes</taxon>
        <taxon>Mycobacteriales</taxon>
        <taxon>Nocardiaceae</taxon>
        <taxon>Nocardia</taxon>
    </lineage>
</organism>
<dbReference type="GO" id="GO:0003677">
    <property type="term" value="F:DNA binding"/>
    <property type="evidence" value="ECO:0007669"/>
    <property type="project" value="UniProtKB-KW"/>
</dbReference>
<dbReference type="Gene3D" id="1.10.260.40">
    <property type="entry name" value="lambda repressor-like DNA-binding domains"/>
    <property type="match status" value="1"/>
</dbReference>
<dbReference type="SUPFAM" id="SSF47413">
    <property type="entry name" value="lambda repressor-like DNA-binding domains"/>
    <property type="match status" value="1"/>
</dbReference>
<feature type="domain" description="HTH cro/C1-type" evidence="1">
    <location>
        <begin position="16"/>
        <end position="52"/>
    </location>
</feature>
<dbReference type="SMART" id="SM00530">
    <property type="entry name" value="HTH_XRE"/>
    <property type="match status" value="1"/>
</dbReference>
<proteinExistence type="predicted"/>
<dbReference type="InterPro" id="IPR010982">
    <property type="entry name" value="Lambda_DNA-bd_dom_sf"/>
</dbReference>
<dbReference type="CDD" id="cd00093">
    <property type="entry name" value="HTH_XRE"/>
    <property type="match status" value="1"/>
</dbReference>
<sequence length="278" mass="31775">MTSSLHEAKEALGVRLRELRQEAGITGTELARRAGWHQTKVSKIEYGKTKPTETDIRVWCTHTNAKDQIPDLIATVRNIEAAYLEWRRVLGTGIKRRQLASVKLEAGTEYMRWYEPSLVPGLLQTAEYAEEIIKNVIDFYRVANDLDEAVSKRLERQQILYQRKHKFHFLIAEQALYTTVGNNHIMIGQMDRLLAVVSLPRVTFGIVPTQTQYRVPTSNFIIFDNSRVMVETIAAEMTITQPREIALYGRAFDTLAKQSVTGDAARLLIRKALSTRTR</sequence>
<dbReference type="Pfam" id="PF19054">
    <property type="entry name" value="DUF5753"/>
    <property type="match status" value="1"/>
</dbReference>
<dbReference type="GeneID" id="88360648"/>
<dbReference type="EMBL" id="CP023778">
    <property type="protein sequence ID" value="ATL68992.1"/>
    <property type="molecule type" value="Genomic_DNA"/>
</dbReference>
<evidence type="ECO:0000259" key="1">
    <source>
        <dbReference type="PROSITE" id="PS50943"/>
    </source>
</evidence>
<dbReference type="Proteomes" id="UP000221961">
    <property type="component" value="Chromosome"/>
</dbReference>
<dbReference type="RefSeq" id="WP_098696041.1">
    <property type="nucleotide sequence ID" value="NZ_CP023778.1"/>
</dbReference>
<dbReference type="AlphaFoldDB" id="A0A291RPD0"/>
<protein>
    <submittedName>
        <fullName evidence="2">DNA-binding protein</fullName>
    </submittedName>
</protein>